<evidence type="ECO:0000313" key="2">
    <source>
        <dbReference type="EMBL" id="VEP15032.1"/>
    </source>
</evidence>
<gene>
    <name evidence="2" type="ORF">H1P_3000005</name>
</gene>
<feature type="transmembrane region" description="Helical" evidence="1">
    <location>
        <begin position="61"/>
        <end position="82"/>
    </location>
</feature>
<accession>A0A563VU81</accession>
<dbReference type="RefSeq" id="WP_144873782.1">
    <property type="nucleotide sequence ID" value="NZ_LR214041.1"/>
</dbReference>
<dbReference type="AlphaFoldDB" id="A0A563VU81"/>
<keyword evidence="3" id="KW-1185">Reference proteome</keyword>
<dbReference type="Proteomes" id="UP000320055">
    <property type="component" value="Unassembled WGS sequence"/>
</dbReference>
<feature type="transmembrane region" description="Helical" evidence="1">
    <location>
        <begin position="141"/>
        <end position="162"/>
    </location>
</feature>
<organism evidence="2 3">
    <name type="scientific">Hyella patelloides LEGE 07179</name>
    <dbReference type="NCBI Taxonomy" id="945734"/>
    <lineage>
        <taxon>Bacteria</taxon>
        <taxon>Bacillati</taxon>
        <taxon>Cyanobacteriota</taxon>
        <taxon>Cyanophyceae</taxon>
        <taxon>Pleurocapsales</taxon>
        <taxon>Hyellaceae</taxon>
        <taxon>Hyella</taxon>
    </lineage>
</organism>
<dbReference type="EMBL" id="CAACVJ010000225">
    <property type="protein sequence ID" value="VEP15032.1"/>
    <property type="molecule type" value="Genomic_DNA"/>
</dbReference>
<reference evidence="2 3" key="1">
    <citation type="submission" date="2019-01" db="EMBL/GenBank/DDBJ databases">
        <authorList>
            <person name="Brito A."/>
        </authorList>
    </citation>
    <scope>NUCLEOTIDE SEQUENCE [LARGE SCALE GENOMIC DNA]</scope>
    <source>
        <strain evidence="2">1</strain>
    </source>
</reference>
<feature type="transmembrane region" description="Helical" evidence="1">
    <location>
        <begin position="12"/>
        <end position="41"/>
    </location>
</feature>
<evidence type="ECO:0008006" key="4">
    <source>
        <dbReference type="Google" id="ProtNLM"/>
    </source>
</evidence>
<protein>
    <recommendedName>
        <fullName evidence="4">DUF4149 domain-containing protein</fullName>
    </recommendedName>
</protein>
<keyword evidence="1" id="KW-0812">Transmembrane</keyword>
<evidence type="ECO:0000256" key="1">
    <source>
        <dbReference type="SAM" id="Phobius"/>
    </source>
</evidence>
<keyword evidence="1" id="KW-1133">Transmembrane helix</keyword>
<name>A0A563VU81_9CYAN</name>
<feature type="transmembrane region" description="Helical" evidence="1">
    <location>
        <begin position="94"/>
        <end position="113"/>
    </location>
</feature>
<sequence length="169" mass="18676">MNTIPLRRFRVINWQAIAMFALGFWLSASLVFDCLVIPGLLSAGMMQESGFAGASYLLFGTFNHVELLCAAIVLASALVLNYRHNLSTIKLDKSIIIAGCLMAIAICYAYILTPQMSALGMSLNEFNGTELFANSMIKMHVIYWVLEASKLIFGSVLLSKFYRNSCSLI</sequence>
<evidence type="ECO:0000313" key="3">
    <source>
        <dbReference type="Proteomes" id="UP000320055"/>
    </source>
</evidence>
<proteinExistence type="predicted"/>
<keyword evidence="1" id="KW-0472">Membrane</keyword>
<dbReference type="OrthoDB" id="463671at2"/>